<feature type="compositionally biased region" description="Polar residues" evidence="1">
    <location>
        <begin position="11"/>
        <end position="20"/>
    </location>
</feature>
<accession>A0A6N2BQ78</accession>
<dbReference type="InterPro" id="IPR027417">
    <property type="entry name" value="P-loop_NTPase"/>
</dbReference>
<sequence>MDISRKRETYGITNINSGDQGPSNQVTILRRTTSYVDDRGYIFVGFQDVVQTLLAEILKAKPRRSFLSIYGMGGLGKTTLARNLYRSPSI</sequence>
<evidence type="ECO:0000256" key="1">
    <source>
        <dbReference type="SAM" id="MobiDB-lite"/>
    </source>
</evidence>
<gene>
    <name evidence="3" type="ORF">EJD97_008063</name>
</gene>
<dbReference type="SUPFAM" id="SSF52540">
    <property type="entry name" value="P-loop containing nucleoside triphosphate hydrolases"/>
    <property type="match status" value="1"/>
</dbReference>
<protein>
    <recommendedName>
        <fullName evidence="2">NB-ARC domain-containing protein</fullName>
    </recommendedName>
</protein>
<evidence type="ECO:0000313" key="3">
    <source>
        <dbReference type="EMBL" id="TMW96008.1"/>
    </source>
</evidence>
<evidence type="ECO:0000259" key="2">
    <source>
        <dbReference type="Pfam" id="PF00931"/>
    </source>
</evidence>
<feature type="region of interest" description="Disordered" evidence="1">
    <location>
        <begin position="1"/>
        <end position="20"/>
    </location>
</feature>
<dbReference type="Gene3D" id="3.40.50.300">
    <property type="entry name" value="P-loop containing nucleotide triphosphate hydrolases"/>
    <property type="match status" value="1"/>
</dbReference>
<proteinExistence type="predicted"/>
<comment type="caution">
    <text evidence="3">The sequence shown here is derived from an EMBL/GenBank/DDBJ whole genome shotgun (WGS) entry which is preliminary data.</text>
</comment>
<feature type="domain" description="NB-ARC" evidence="2">
    <location>
        <begin position="50"/>
        <end position="87"/>
    </location>
</feature>
<dbReference type="GO" id="GO:0043531">
    <property type="term" value="F:ADP binding"/>
    <property type="evidence" value="ECO:0007669"/>
    <property type="project" value="InterPro"/>
</dbReference>
<dbReference type="AlphaFoldDB" id="A0A6N2BQ78"/>
<dbReference type="InterPro" id="IPR002182">
    <property type="entry name" value="NB-ARC"/>
</dbReference>
<organism evidence="3">
    <name type="scientific">Solanum chilense</name>
    <name type="common">Tomato</name>
    <name type="synonym">Lycopersicon chilense</name>
    <dbReference type="NCBI Taxonomy" id="4083"/>
    <lineage>
        <taxon>Eukaryota</taxon>
        <taxon>Viridiplantae</taxon>
        <taxon>Streptophyta</taxon>
        <taxon>Embryophyta</taxon>
        <taxon>Tracheophyta</taxon>
        <taxon>Spermatophyta</taxon>
        <taxon>Magnoliopsida</taxon>
        <taxon>eudicotyledons</taxon>
        <taxon>Gunneridae</taxon>
        <taxon>Pentapetalae</taxon>
        <taxon>asterids</taxon>
        <taxon>lamiids</taxon>
        <taxon>Solanales</taxon>
        <taxon>Solanaceae</taxon>
        <taxon>Solanoideae</taxon>
        <taxon>Solaneae</taxon>
        <taxon>Solanum</taxon>
        <taxon>Solanum subgen. Lycopersicon</taxon>
    </lineage>
</organism>
<dbReference type="Pfam" id="PF00931">
    <property type="entry name" value="NB-ARC"/>
    <property type="match status" value="1"/>
</dbReference>
<name>A0A6N2BQ78_SOLCI</name>
<dbReference type="EMBL" id="RXGB01002183">
    <property type="protein sequence ID" value="TMW96008.1"/>
    <property type="molecule type" value="Genomic_DNA"/>
</dbReference>
<reference evidence="3" key="1">
    <citation type="submission" date="2019-05" db="EMBL/GenBank/DDBJ databases">
        <title>The de novo reference genome and transcriptome assemblies of the wild tomato species Solanum chilense.</title>
        <authorList>
            <person name="Stam R."/>
            <person name="Nosenko T."/>
            <person name="Hoerger A.C."/>
            <person name="Stephan W."/>
            <person name="Seidel M.A."/>
            <person name="Kuhn J.M.M."/>
            <person name="Haberer G."/>
            <person name="Tellier A."/>
        </authorList>
    </citation>
    <scope>NUCLEOTIDE SEQUENCE</scope>
    <source>
        <tissue evidence="3">Mature leaves</tissue>
    </source>
</reference>